<reference evidence="1 2" key="1">
    <citation type="journal article" date="2019" name="Int. J. Syst. Evol. Microbiol.">
        <title>The Global Catalogue of Microorganisms (GCM) 10K type strain sequencing project: providing services to taxonomists for standard genome sequencing and annotation.</title>
        <authorList>
            <consortium name="The Broad Institute Genomics Platform"/>
            <consortium name="The Broad Institute Genome Sequencing Center for Infectious Disease"/>
            <person name="Wu L."/>
            <person name="Ma J."/>
        </authorList>
    </citation>
    <scope>NUCLEOTIDE SEQUENCE [LARGE SCALE GENOMIC DNA]</scope>
    <source>
        <strain evidence="1 2">JCM 3325</strain>
    </source>
</reference>
<keyword evidence="2" id="KW-1185">Reference proteome</keyword>
<organism evidence="1 2">
    <name type="scientific">Actinomadura vinacea</name>
    <dbReference type="NCBI Taxonomy" id="115336"/>
    <lineage>
        <taxon>Bacteria</taxon>
        <taxon>Bacillati</taxon>
        <taxon>Actinomycetota</taxon>
        <taxon>Actinomycetes</taxon>
        <taxon>Streptosporangiales</taxon>
        <taxon>Thermomonosporaceae</taxon>
        <taxon>Actinomadura</taxon>
    </lineage>
</organism>
<evidence type="ECO:0000313" key="2">
    <source>
        <dbReference type="Proteomes" id="UP001501231"/>
    </source>
</evidence>
<sequence length="158" mass="17387">MATDPILSTDPIVSISANVWTGGDHTDGTLGNAIPDSKVFLGIAGREFRLARADIDDFQQYSSNLYIFGDGHNVERPEWNDPRDPQRTLGDLHNRPVYIRFEGARANSAADLDDWHLERVDVTVTAASGATVSYSALVGEPTIWLGDESGCFQHLDRQ</sequence>
<dbReference type="RefSeq" id="WP_344596538.1">
    <property type="nucleotide sequence ID" value="NZ_BAAARW010000038.1"/>
</dbReference>
<dbReference type="Proteomes" id="UP001501231">
    <property type="component" value="Unassembled WGS sequence"/>
</dbReference>
<protein>
    <submittedName>
        <fullName evidence="1">Uncharacterized protein</fullName>
    </submittedName>
</protein>
<dbReference type="EMBL" id="BAAARW010000038">
    <property type="protein sequence ID" value="GAA2450778.1"/>
    <property type="molecule type" value="Genomic_DNA"/>
</dbReference>
<accession>A0ABN3KA54</accession>
<comment type="caution">
    <text evidence="1">The sequence shown here is derived from an EMBL/GenBank/DDBJ whole genome shotgun (WGS) entry which is preliminary data.</text>
</comment>
<proteinExistence type="predicted"/>
<name>A0ABN3KA54_9ACTN</name>
<gene>
    <name evidence="1" type="ORF">GCM10010191_80980</name>
</gene>
<evidence type="ECO:0000313" key="1">
    <source>
        <dbReference type="EMBL" id="GAA2450778.1"/>
    </source>
</evidence>